<dbReference type="PROSITE" id="PS50935">
    <property type="entry name" value="SSB"/>
    <property type="match status" value="1"/>
</dbReference>
<evidence type="ECO:0000313" key="5">
    <source>
        <dbReference type="EMBL" id="RNL20842.1"/>
    </source>
</evidence>
<evidence type="ECO:0000256" key="3">
    <source>
        <dbReference type="PIRNR" id="PIRNR002070"/>
    </source>
</evidence>
<keyword evidence="2" id="KW-0227">DNA damage</keyword>
<dbReference type="SUPFAM" id="SSF50249">
    <property type="entry name" value="Nucleic acid-binding proteins"/>
    <property type="match status" value="1"/>
</dbReference>
<keyword evidence="6" id="KW-1185">Reference proteome</keyword>
<keyword evidence="2" id="KW-0235">DNA replication</keyword>
<feature type="short sequence motif" description="Important for interaction with partner proteins" evidence="2">
    <location>
        <begin position="165"/>
        <end position="170"/>
    </location>
</feature>
<dbReference type="CDD" id="cd04496">
    <property type="entry name" value="SSB_OBF"/>
    <property type="match status" value="1"/>
</dbReference>
<dbReference type="PANTHER" id="PTHR10302:SF27">
    <property type="entry name" value="SINGLE-STRANDED DNA-BINDING PROTEIN"/>
    <property type="match status" value="1"/>
</dbReference>
<dbReference type="RefSeq" id="WP_123197941.1">
    <property type="nucleotide sequence ID" value="NZ_QICB01000002.1"/>
</dbReference>
<dbReference type="NCBIfam" id="TIGR00621">
    <property type="entry name" value="ssb"/>
    <property type="match status" value="1"/>
</dbReference>
<dbReference type="HAMAP" id="MF_00984">
    <property type="entry name" value="SSB"/>
    <property type="match status" value="1"/>
</dbReference>
<name>A0A3N0AGA4_9ACTN</name>
<dbReference type="Pfam" id="PF00436">
    <property type="entry name" value="SSB"/>
    <property type="match status" value="1"/>
</dbReference>
<dbReference type="GO" id="GO:0003697">
    <property type="term" value="F:single-stranded DNA binding"/>
    <property type="evidence" value="ECO:0007669"/>
    <property type="project" value="UniProtKB-UniRule"/>
</dbReference>
<dbReference type="Proteomes" id="UP000267368">
    <property type="component" value="Unassembled WGS sequence"/>
</dbReference>
<dbReference type="InterPro" id="IPR000424">
    <property type="entry name" value="Primosome_PriB/ssb"/>
</dbReference>
<evidence type="ECO:0000256" key="2">
    <source>
        <dbReference type="HAMAP-Rule" id="MF_00984"/>
    </source>
</evidence>
<dbReference type="EMBL" id="QICB01000002">
    <property type="protein sequence ID" value="RNL20842.1"/>
    <property type="molecule type" value="Genomic_DNA"/>
</dbReference>
<comment type="function">
    <text evidence="2">Plays an important role in DNA replication, recombination and repair. Binds to ssDNA and to an array of partner proteins to recruit them to their sites of action during DNA metabolism.</text>
</comment>
<dbReference type="PANTHER" id="PTHR10302">
    <property type="entry name" value="SINGLE-STRANDED DNA-BINDING PROTEIN"/>
    <property type="match status" value="1"/>
</dbReference>
<comment type="caution">
    <text evidence="2">Lacks conserved residue(s) required for the propagation of feature annotation.</text>
</comment>
<proteinExistence type="inferred from homology"/>
<protein>
    <recommendedName>
        <fullName evidence="2 3">Single-stranded DNA-binding protein</fullName>
        <shortName evidence="2">SSB</shortName>
    </recommendedName>
</protein>
<dbReference type="InterPro" id="IPR012340">
    <property type="entry name" value="NA-bd_OB-fold"/>
</dbReference>
<dbReference type="PIRSF" id="PIRSF002070">
    <property type="entry name" value="SSB"/>
    <property type="match status" value="1"/>
</dbReference>
<evidence type="ECO:0000256" key="4">
    <source>
        <dbReference type="SAM" id="MobiDB-lite"/>
    </source>
</evidence>
<comment type="caution">
    <text evidence="5">The sequence shown here is derived from an EMBL/GenBank/DDBJ whole genome shotgun (WGS) entry which is preliminary data.</text>
</comment>
<keyword evidence="1 2" id="KW-0238">DNA-binding</keyword>
<accession>A0A3N0AGA4</accession>
<gene>
    <name evidence="5" type="ORF">DMP07_04490</name>
</gene>
<keyword evidence="2" id="KW-0233">DNA recombination</keyword>
<sequence length="170" mass="18748">MGNINSVNISGNITRDPELRQTAGGMCVLTFGIASNDRRKNQQTGEWEDHPNFVDCTVFGKRAEGLARFLAKGMKVALSGSLRYSSWEKDGQKRSKLEVVADEVEVMSQAQQQPQEAPAYGQGYAPQPMQPMQQQYAPQPMPAQQYAPQAAPQQPQAAAVQSVYDEDIPF</sequence>
<dbReference type="OrthoDB" id="9809878at2"/>
<evidence type="ECO:0000256" key="1">
    <source>
        <dbReference type="ARBA" id="ARBA00023125"/>
    </source>
</evidence>
<dbReference type="Gene3D" id="2.40.50.140">
    <property type="entry name" value="Nucleic acid-binding proteins"/>
    <property type="match status" value="1"/>
</dbReference>
<feature type="compositionally biased region" description="Low complexity" evidence="4">
    <location>
        <begin position="109"/>
        <end position="159"/>
    </location>
</feature>
<dbReference type="GO" id="GO:0009295">
    <property type="term" value="C:nucleoid"/>
    <property type="evidence" value="ECO:0007669"/>
    <property type="project" value="TreeGrafter"/>
</dbReference>
<dbReference type="GO" id="GO:0006310">
    <property type="term" value="P:DNA recombination"/>
    <property type="evidence" value="ECO:0007669"/>
    <property type="project" value="UniProtKB-UniRule"/>
</dbReference>
<comment type="subunit">
    <text evidence="2">Homotetramer.</text>
</comment>
<evidence type="ECO:0000313" key="6">
    <source>
        <dbReference type="Proteomes" id="UP000267368"/>
    </source>
</evidence>
<feature type="region of interest" description="Disordered" evidence="4">
    <location>
        <begin position="108"/>
        <end position="170"/>
    </location>
</feature>
<keyword evidence="2" id="KW-0234">DNA repair</keyword>
<dbReference type="AlphaFoldDB" id="A0A3N0AGA4"/>
<reference evidence="6" key="1">
    <citation type="submission" date="2018-05" db="EMBL/GenBank/DDBJ databases">
        <title>Genome Sequencing of selected type strains of the family Eggerthellaceae.</title>
        <authorList>
            <person name="Danylec N."/>
            <person name="Stoll D.A."/>
            <person name="Doetsch A."/>
            <person name="Huch M."/>
        </authorList>
    </citation>
    <scope>NUCLEOTIDE SEQUENCE [LARGE SCALE GENOMIC DNA]</scope>
    <source>
        <strain evidence="6">DSM 17537</strain>
    </source>
</reference>
<organism evidence="5 6">
    <name type="scientific">Slackia faecicanis</name>
    <dbReference type="NCBI Taxonomy" id="255723"/>
    <lineage>
        <taxon>Bacteria</taxon>
        <taxon>Bacillati</taxon>
        <taxon>Actinomycetota</taxon>
        <taxon>Coriobacteriia</taxon>
        <taxon>Eggerthellales</taxon>
        <taxon>Eggerthellaceae</taxon>
        <taxon>Slackia</taxon>
    </lineage>
</organism>
<dbReference type="InterPro" id="IPR011344">
    <property type="entry name" value="ssDNA-bd"/>
</dbReference>
<dbReference type="GO" id="GO:0006281">
    <property type="term" value="P:DNA repair"/>
    <property type="evidence" value="ECO:0007669"/>
    <property type="project" value="UniProtKB-UniRule"/>
</dbReference>
<dbReference type="GO" id="GO:0006260">
    <property type="term" value="P:DNA replication"/>
    <property type="evidence" value="ECO:0007669"/>
    <property type="project" value="UniProtKB-UniRule"/>
</dbReference>